<dbReference type="EMBL" id="JAEUBF010000948">
    <property type="protein sequence ID" value="KAH3673708.1"/>
    <property type="molecule type" value="Genomic_DNA"/>
</dbReference>
<dbReference type="AlphaFoldDB" id="A0A9P8PK08"/>
<keyword evidence="2" id="KW-1185">Reference proteome</keyword>
<gene>
    <name evidence="1" type="ORF">WICMUC_003524</name>
</gene>
<proteinExistence type="predicted"/>
<reference evidence="1" key="2">
    <citation type="submission" date="2021-01" db="EMBL/GenBank/DDBJ databases">
        <authorList>
            <person name="Schikora-Tamarit M.A."/>
        </authorList>
    </citation>
    <scope>NUCLEOTIDE SEQUENCE</scope>
    <source>
        <strain evidence="1">CBS6341</strain>
    </source>
</reference>
<name>A0A9P8PK08_9ASCO</name>
<organism evidence="1 2">
    <name type="scientific">Wickerhamomyces mucosus</name>
    <dbReference type="NCBI Taxonomy" id="1378264"/>
    <lineage>
        <taxon>Eukaryota</taxon>
        <taxon>Fungi</taxon>
        <taxon>Dikarya</taxon>
        <taxon>Ascomycota</taxon>
        <taxon>Saccharomycotina</taxon>
        <taxon>Saccharomycetes</taxon>
        <taxon>Phaffomycetales</taxon>
        <taxon>Wickerhamomycetaceae</taxon>
        <taxon>Wickerhamomyces</taxon>
    </lineage>
</organism>
<reference evidence="1" key="1">
    <citation type="journal article" date="2021" name="Open Biol.">
        <title>Shared evolutionary footprints suggest mitochondrial oxidative damage underlies multiple complex I losses in fungi.</title>
        <authorList>
            <person name="Schikora-Tamarit M.A."/>
            <person name="Marcet-Houben M."/>
            <person name="Nosek J."/>
            <person name="Gabaldon T."/>
        </authorList>
    </citation>
    <scope>NUCLEOTIDE SEQUENCE</scope>
    <source>
        <strain evidence="1">CBS6341</strain>
    </source>
</reference>
<dbReference type="Proteomes" id="UP000769528">
    <property type="component" value="Unassembled WGS sequence"/>
</dbReference>
<accession>A0A9P8PK08</accession>
<sequence length="97" mass="11017">MAKFDNSGIILTDFFLLGNLRIFFKSNSSLVVFVVEFEFEFEVVKEESSFKYDELNSPIFLILIKILFCKSNGLGNFPSLIFNGVICNKSSNISNIN</sequence>
<evidence type="ECO:0000313" key="2">
    <source>
        <dbReference type="Proteomes" id="UP000769528"/>
    </source>
</evidence>
<evidence type="ECO:0000313" key="1">
    <source>
        <dbReference type="EMBL" id="KAH3673708.1"/>
    </source>
</evidence>
<protein>
    <submittedName>
        <fullName evidence="1">Uncharacterized protein</fullName>
    </submittedName>
</protein>
<comment type="caution">
    <text evidence="1">The sequence shown here is derived from an EMBL/GenBank/DDBJ whole genome shotgun (WGS) entry which is preliminary data.</text>
</comment>